<keyword evidence="3" id="KW-1185">Reference proteome</keyword>
<accession>A0ABV2N8N8</accession>
<evidence type="ECO:0000313" key="2">
    <source>
        <dbReference type="EMBL" id="MET3862849.1"/>
    </source>
</evidence>
<evidence type="ECO:0000259" key="1">
    <source>
        <dbReference type="Pfam" id="PF13472"/>
    </source>
</evidence>
<dbReference type="EMBL" id="JBEPNW010000002">
    <property type="protein sequence ID" value="MET3862849.1"/>
    <property type="molecule type" value="Genomic_DNA"/>
</dbReference>
<dbReference type="Gene3D" id="3.40.50.1110">
    <property type="entry name" value="SGNH hydrolase"/>
    <property type="match status" value="1"/>
</dbReference>
<dbReference type="SUPFAM" id="SSF52266">
    <property type="entry name" value="SGNH hydrolase"/>
    <property type="match status" value="1"/>
</dbReference>
<protein>
    <recommendedName>
        <fullName evidence="1">SGNH hydrolase-type esterase domain-containing protein</fullName>
    </recommendedName>
</protein>
<dbReference type="InterPro" id="IPR013830">
    <property type="entry name" value="SGNH_hydro"/>
</dbReference>
<evidence type="ECO:0000313" key="3">
    <source>
        <dbReference type="Proteomes" id="UP001549119"/>
    </source>
</evidence>
<comment type="caution">
    <text evidence="2">The sequence shown here is derived from an EMBL/GenBank/DDBJ whole genome shotgun (WGS) entry which is preliminary data.</text>
</comment>
<dbReference type="Pfam" id="PF13472">
    <property type="entry name" value="Lipase_GDSL_2"/>
    <property type="match status" value="1"/>
</dbReference>
<gene>
    <name evidence="2" type="ORF">ABIC20_000158</name>
</gene>
<name>A0ABV2N8N8_9HYPH</name>
<sequence>MGAHWIETAARHWRHGRIVGRRFAERRPGIRAALRAAAPDSVLLAGNSHAEFVGAPDLGGRPCINIAVGGSTAADCGRHLAALRVPVRCAAAVLIIGTNDIQRWRHPERARVADRFEADVGGILRRLEPWAARVFVAAIPPIGAGAAGRDPAAVAVFTARLAALCAAGGYAFIDPFAPWRSGAGGLAGPGLHRDGVHLADYAPLAAALARAVAVDIGTIDARASAAVPPAPVRRPAPAAPLRVLRAAWIGRP</sequence>
<organism evidence="2 3">
    <name type="scientific">Methylobacterium radiotolerans</name>
    <dbReference type="NCBI Taxonomy" id="31998"/>
    <lineage>
        <taxon>Bacteria</taxon>
        <taxon>Pseudomonadati</taxon>
        <taxon>Pseudomonadota</taxon>
        <taxon>Alphaproteobacteria</taxon>
        <taxon>Hyphomicrobiales</taxon>
        <taxon>Methylobacteriaceae</taxon>
        <taxon>Methylobacterium</taxon>
    </lineage>
</organism>
<dbReference type="InterPro" id="IPR036514">
    <property type="entry name" value="SGNH_hydro_sf"/>
</dbReference>
<feature type="domain" description="SGNH hydrolase-type esterase" evidence="1">
    <location>
        <begin position="59"/>
        <end position="198"/>
    </location>
</feature>
<dbReference type="RefSeq" id="WP_058621181.1">
    <property type="nucleotide sequence ID" value="NZ_JBEPNV010000001.1"/>
</dbReference>
<dbReference type="CDD" id="cd00229">
    <property type="entry name" value="SGNH_hydrolase"/>
    <property type="match status" value="1"/>
</dbReference>
<reference evidence="2 3" key="1">
    <citation type="submission" date="2024-06" db="EMBL/GenBank/DDBJ databases">
        <title>Genomics of switchgrass bacterial isolates.</title>
        <authorList>
            <person name="Shade A."/>
        </authorList>
    </citation>
    <scope>NUCLEOTIDE SEQUENCE [LARGE SCALE GENOMIC DNA]</scope>
    <source>
        <strain evidence="2 3">PvP084</strain>
    </source>
</reference>
<proteinExistence type="predicted"/>
<dbReference type="Proteomes" id="UP001549119">
    <property type="component" value="Unassembled WGS sequence"/>
</dbReference>